<evidence type="ECO:0000313" key="2">
    <source>
        <dbReference type="EMBL" id="GHI76108.1"/>
    </source>
</evidence>
<feature type="region of interest" description="Disordered" evidence="1">
    <location>
        <begin position="53"/>
        <end position="76"/>
    </location>
</feature>
<evidence type="ECO:0000313" key="3">
    <source>
        <dbReference type="Proteomes" id="UP000608522"/>
    </source>
</evidence>
<accession>A0ABQ3T6T8</accession>
<comment type="caution">
    <text evidence="2">The sequence shown here is derived from an EMBL/GenBank/DDBJ whole genome shotgun (WGS) entry which is preliminary data.</text>
</comment>
<reference evidence="3" key="1">
    <citation type="submission" date="2023-07" db="EMBL/GenBank/DDBJ databases">
        <title>Whole genome shotgun sequence of Streptomyces spororaveus NBRC 15456.</title>
        <authorList>
            <person name="Komaki H."/>
            <person name="Tamura T."/>
        </authorList>
    </citation>
    <scope>NUCLEOTIDE SEQUENCE [LARGE SCALE GENOMIC DNA]</scope>
    <source>
        <strain evidence="3">NBRC 15456</strain>
    </source>
</reference>
<sequence length="76" mass="8230">MDVDELDRWGARVAEWAAPEESVLALGSGQVSGLVKRNSGPCLGGRPLTPCIRGGFGGRMTRSERTRPPRRCPVPR</sequence>
<name>A0ABQ3T6T8_9ACTN</name>
<evidence type="ECO:0000256" key="1">
    <source>
        <dbReference type="SAM" id="MobiDB-lite"/>
    </source>
</evidence>
<dbReference type="Proteomes" id="UP000608522">
    <property type="component" value="Unassembled WGS sequence"/>
</dbReference>
<organism evidence="2 3">
    <name type="scientific">Streptomyces spororaveus</name>
    <dbReference type="NCBI Taxonomy" id="284039"/>
    <lineage>
        <taxon>Bacteria</taxon>
        <taxon>Bacillati</taxon>
        <taxon>Actinomycetota</taxon>
        <taxon>Actinomycetes</taxon>
        <taxon>Kitasatosporales</taxon>
        <taxon>Streptomycetaceae</taxon>
        <taxon>Streptomyces</taxon>
    </lineage>
</organism>
<protein>
    <submittedName>
        <fullName evidence="2">Uncharacterized protein</fullName>
    </submittedName>
</protein>
<dbReference type="EMBL" id="BNED01000005">
    <property type="protein sequence ID" value="GHI76108.1"/>
    <property type="molecule type" value="Genomic_DNA"/>
</dbReference>
<gene>
    <name evidence="2" type="ORF">Sspor_16690</name>
</gene>
<proteinExistence type="predicted"/>
<keyword evidence="3" id="KW-1185">Reference proteome</keyword>